<organism evidence="1 2">
    <name type="scientific">Triparma laevis f. longispina</name>
    <dbReference type="NCBI Taxonomy" id="1714387"/>
    <lineage>
        <taxon>Eukaryota</taxon>
        <taxon>Sar</taxon>
        <taxon>Stramenopiles</taxon>
        <taxon>Ochrophyta</taxon>
        <taxon>Bolidophyceae</taxon>
        <taxon>Parmales</taxon>
        <taxon>Triparmaceae</taxon>
        <taxon>Triparma</taxon>
    </lineage>
</organism>
<evidence type="ECO:0000313" key="1">
    <source>
        <dbReference type="EMBL" id="GMH53870.1"/>
    </source>
</evidence>
<proteinExistence type="predicted"/>
<evidence type="ECO:0000313" key="2">
    <source>
        <dbReference type="Proteomes" id="UP001165122"/>
    </source>
</evidence>
<keyword evidence="2" id="KW-1185">Reference proteome</keyword>
<reference evidence="2" key="1">
    <citation type="journal article" date="2023" name="Commun. Biol.">
        <title>Genome analysis of Parmales, the sister group of diatoms, reveals the evolutionary specialization of diatoms from phago-mixotrophs to photoautotrophs.</title>
        <authorList>
            <person name="Ban H."/>
            <person name="Sato S."/>
            <person name="Yoshikawa S."/>
            <person name="Yamada K."/>
            <person name="Nakamura Y."/>
            <person name="Ichinomiya M."/>
            <person name="Sato N."/>
            <person name="Blanc-Mathieu R."/>
            <person name="Endo H."/>
            <person name="Kuwata A."/>
            <person name="Ogata H."/>
        </authorList>
    </citation>
    <scope>NUCLEOTIDE SEQUENCE [LARGE SCALE GENOMIC DNA]</scope>
    <source>
        <strain evidence="2">NIES 3700</strain>
    </source>
</reference>
<dbReference type="EMBL" id="BRXW01000430">
    <property type="protein sequence ID" value="GMH53870.1"/>
    <property type="molecule type" value="Genomic_DNA"/>
</dbReference>
<gene>
    <name evidence="1" type="ORF">TrLO_g14772</name>
</gene>
<dbReference type="AlphaFoldDB" id="A0A9W7DTP2"/>
<sequence>MPSPSNMMYSWHIETPQEQIIPPPSSSTGPSPSQILAEARQQISRNLGLQFRLVLRAMAQISFFLARASESESESAGFCSVSFSF</sequence>
<accession>A0A9W7DTP2</accession>
<name>A0A9W7DTP2_9STRA</name>
<comment type="caution">
    <text evidence="1">The sequence shown here is derived from an EMBL/GenBank/DDBJ whole genome shotgun (WGS) entry which is preliminary data.</text>
</comment>
<dbReference type="Proteomes" id="UP001165122">
    <property type="component" value="Unassembled WGS sequence"/>
</dbReference>
<protein>
    <submittedName>
        <fullName evidence="1">Uncharacterized protein</fullName>
    </submittedName>
</protein>